<dbReference type="Pfam" id="PF20467">
    <property type="entry name" value="MmeI_C"/>
    <property type="match status" value="1"/>
</dbReference>
<dbReference type="InterPro" id="IPR046818">
    <property type="entry name" value="MmeI_C"/>
</dbReference>
<gene>
    <name evidence="3" type="ORF">GCM10011529_27090</name>
</gene>
<evidence type="ECO:0000259" key="2">
    <source>
        <dbReference type="Pfam" id="PF20467"/>
    </source>
</evidence>
<organism evidence="3 4">
    <name type="scientific">Sandarakinorhabdus glacialis</name>
    <dbReference type="NCBI Taxonomy" id="1614636"/>
    <lineage>
        <taxon>Bacteria</taxon>
        <taxon>Pseudomonadati</taxon>
        <taxon>Pseudomonadota</taxon>
        <taxon>Alphaproteobacteria</taxon>
        <taxon>Sphingomonadales</taxon>
        <taxon>Sphingosinicellaceae</taxon>
        <taxon>Sandarakinorhabdus</taxon>
    </lineage>
</organism>
<protein>
    <recommendedName>
        <fullName evidence="5">Class I SAM-dependent DNA methyltransferase</fullName>
    </recommendedName>
</protein>
<name>A0A917EAE6_9SPHN</name>
<keyword evidence="4" id="KW-1185">Reference proteome</keyword>
<evidence type="ECO:0000313" key="3">
    <source>
        <dbReference type="EMBL" id="GGE19148.1"/>
    </source>
</evidence>
<evidence type="ECO:0000259" key="1">
    <source>
        <dbReference type="Pfam" id="PF20466"/>
    </source>
</evidence>
<dbReference type="Proteomes" id="UP000635071">
    <property type="component" value="Unassembled WGS sequence"/>
</dbReference>
<evidence type="ECO:0000313" key="4">
    <source>
        <dbReference type="Proteomes" id="UP000635071"/>
    </source>
</evidence>
<dbReference type="EMBL" id="BMJM01000011">
    <property type="protein sequence ID" value="GGE19148.1"/>
    <property type="molecule type" value="Genomic_DNA"/>
</dbReference>
<accession>A0A917EAE6</accession>
<feature type="domain" description="MmeI-like C-terminal" evidence="2">
    <location>
        <begin position="49"/>
        <end position="129"/>
    </location>
</feature>
<sequence>MLDATPYDFGLLTNRMHMAWLSHIGGRLKSDYRYSIGLVYNTFPWPTATDTQRDRISALAEAVLTARTNHPTSSLAQLYDPLTMPADLRAAHTALDRAVDRLYRAEPFTSDRDRVEHLFTRYAALVDPLATTGARANTRIARARAKATPA</sequence>
<dbReference type="InterPro" id="IPR046820">
    <property type="entry name" value="MmeI_TRD"/>
</dbReference>
<dbReference type="Pfam" id="PF20466">
    <property type="entry name" value="MmeI_TRD"/>
    <property type="match status" value="1"/>
</dbReference>
<comment type="caution">
    <text evidence="3">The sequence shown here is derived from an EMBL/GenBank/DDBJ whole genome shotgun (WGS) entry which is preliminary data.</text>
</comment>
<evidence type="ECO:0008006" key="5">
    <source>
        <dbReference type="Google" id="ProtNLM"/>
    </source>
</evidence>
<dbReference type="AlphaFoldDB" id="A0A917EAE6"/>
<reference evidence="3" key="1">
    <citation type="journal article" date="2014" name="Int. J. Syst. Evol. Microbiol.">
        <title>Complete genome sequence of Corynebacterium casei LMG S-19264T (=DSM 44701T), isolated from a smear-ripened cheese.</title>
        <authorList>
            <consortium name="US DOE Joint Genome Institute (JGI-PGF)"/>
            <person name="Walter F."/>
            <person name="Albersmeier A."/>
            <person name="Kalinowski J."/>
            <person name="Ruckert C."/>
        </authorList>
    </citation>
    <scope>NUCLEOTIDE SEQUENCE</scope>
    <source>
        <strain evidence="3">CGMCC 1.15519</strain>
    </source>
</reference>
<reference evidence="3" key="2">
    <citation type="submission" date="2020-09" db="EMBL/GenBank/DDBJ databases">
        <authorList>
            <person name="Sun Q."/>
            <person name="Zhou Y."/>
        </authorList>
    </citation>
    <scope>NUCLEOTIDE SEQUENCE</scope>
    <source>
        <strain evidence="3">CGMCC 1.15519</strain>
    </source>
</reference>
<feature type="domain" description="MmeI-like target recognition" evidence="1">
    <location>
        <begin position="2"/>
        <end position="47"/>
    </location>
</feature>
<proteinExistence type="predicted"/>